<keyword evidence="7" id="KW-1160">Virus entry into host cell</keyword>
<evidence type="ECO:0000256" key="2">
    <source>
        <dbReference type="ARBA" id="ARBA00022595"/>
    </source>
</evidence>
<dbReference type="PANTHER" id="PTHR35861:SF1">
    <property type="entry name" value="PHAGE TAIL SHEATH PROTEIN"/>
    <property type="match status" value="1"/>
</dbReference>
<dbReference type="PANTHER" id="PTHR35861">
    <property type="match status" value="1"/>
</dbReference>
<keyword evidence="3" id="KW-1227">Viral tail protein</keyword>
<keyword evidence="6" id="KW-1171">Viral genome ejection through host cell envelope</keyword>
<protein>
    <submittedName>
        <fullName evidence="9">COG3497 Phage tail sheath protein FI</fullName>
    </submittedName>
</protein>
<evidence type="ECO:0000256" key="4">
    <source>
        <dbReference type="ARBA" id="ARBA00022766"/>
    </source>
</evidence>
<proteinExistence type="inferred from homology"/>
<evidence type="ECO:0000256" key="3">
    <source>
        <dbReference type="ARBA" id="ARBA00022732"/>
    </source>
</evidence>
<dbReference type="EMBL" id="LR796484">
    <property type="protein sequence ID" value="CAB4148170.1"/>
    <property type="molecule type" value="Genomic_DNA"/>
</dbReference>
<dbReference type="Gene3D" id="3.40.50.11780">
    <property type="match status" value="2"/>
</dbReference>
<dbReference type="GO" id="GO:0099000">
    <property type="term" value="P:symbiont genome ejection through host cell envelope, contractile tail mechanism"/>
    <property type="evidence" value="ECO:0007669"/>
    <property type="project" value="UniProtKB-KW"/>
</dbReference>
<keyword evidence="5" id="KW-0946">Virion</keyword>
<dbReference type="EMBL" id="LR796666">
    <property type="protein sequence ID" value="CAB4158161.1"/>
    <property type="molecule type" value="Genomic_DNA"/>
</dbReference>
<comment type="similarity">
    <text evidence="1">Belongs to the myoviridae tail sheath protein family.</text>
</comment>
<evidence type="ECO:0000313" key="10">
    <source>
        <dbReference type="EMBL" id="CAB4158161.1"/>
    </source>
</evidence>
<gene>
    <name evidence="9" type="ORF">UFOVP429_133</name>
    <name evidence="10" type="ORF">UFOVP696_34</name>
</gene>
<dbReference type="InterPro" id="IPR052042">
    <property type="entry name" value="Tail_sheath_structural"/>
</dbReference>
<keyword evidence="5" id="KW-1229">Viral tail sheath protein</keyword>
<dbReference type="GO" id="GO:0098027">
    <property type="term" value="C:virus tail, sheath"/>
    <property type="evidence" value="ECO:0007669"/>
    <property type="project" value="UniProtKB-KW"/>
</dbReference>
<keyword evidence="4" id="KW-1242">Viral contractile tail ejection system</keyword>
<accession>A0A6J5MTA1</accession>
<reference evidence="9" key="1">
    <citation type="submission" date="2020-04" db="EMBL/GenBank/DDBJ databases">
        <authorList>
            <person name="Chiriac C."/>
            <person name="Salcher M."/>
            <person name="Ghai R."/>
            <person name="Kavagutti S V."/>
        </authorList>
    </citation>
    <scope>NUCLEOTIDE SEQUENCE</scope>
</reference>
<evidence type="ECO:0000256" key="5">
    <source>
        <dbReference type="ARBA" id="ARBA00023003"/>
    </source>
</evidence>
<evidence type="ECO:0000256" key="6">
    <source>
        <dbReference type="ARBA" id="ARBA00023009"/>
    </source>
</evidence>
<evidence type="ECO:0000313" key="9">
    <source>
        <dbReference type="EMBL" id="CAB4148170.1"/>
    </source>
</evidence>
<feature type="domain" description="Tail sheath protein C-terminal" evidence="8">
    <location>
        <begin position="386"/>
        <end position="485"/>
    </location>
</feature>
<dbReference type="InterPro" id="IPR020287">
    <property type="entry name" value="Tail_sheath_C"/>
</dbReference>
<evidence type="ECO:0000256" key="1">
    <source>
        <dbReference type="ARBA" id="ARBA00008005"/>
    </source>
</evidence>
<sequence>MSFQRPGVYVQETLNPVQSTTGPNSDSIGAFIGANDRGPTRPTLVTSWSDYVTKFGSWNTTASNNLPLAVYMFFSNGGSRAYVTRVVATAVKATRSFNDTAGTPIPTLSLTAVNEGTWGNSLNVTFSASTTTGLFDAVIYYGGNTDAFIVEKFTDLSMTATNTRYAVSVINNTSAYVTATDLGSASTGATRNPSFATANQALSTGTNGSAISTITSYSTFDTIKQSLILNVPGFTDATTINAAISYAAAREDVFVVIDGMVDTVANQLTRAAAYTASSYAAVYYPQISIADPTLGVGGATNSTRIVGAGAAVAGLYSSTDASRGVFKAPAGLQARLAGAVAVPVLTNDELDSLNAAAAPVNAIKFVSGSGIVVMGAKTLKPGYIDKYVPVRRTLIYLRKALTDLTEFAIFEPNDTALWRRLDSTVSSFLTNFWSQGGLAGTTPASAFFVKVDATNNPQSSIDNGEVNIEVGVALQRPAEFVIIKIGQFDGGTTVTVA</sequence>
<name>A0A6J5MTA1_9CAUD</name>
<dbReference type="Pfam" id="PF17482">
    <property type="entry name" value="Phage_sheath_1C"/>
    <property type="match status" value="1"/>
</dbReference>
<organism evidence="9">
    <name type="scientific">uncultured Caudovirales phage</name>
    <dbReference type="NCBI Taxonomy" id="2100421"/>
    <lineage>
        <taxon>Viruses</taxon>
        <taxon>Duplodnaviria</taxon>
        <taxon>Heunggongvirae</taxon>
        <taxon>Uroviricota</taxon>
        <taxon>Caudoviricetes</taxon>
        <taxon>Peduoviridae</taxon>
        <taxon>Maltschvirus</taxon>
        <taxon>Maltschvirus maltsch</taxon>
    </lineage>
</organism>
<evidence type="ECO:0000259" key="8">
    <source>
        <dbReference type="Pfam" id="PF17482"/>
    </source>
</evidence>
<keyword evidence="2" id="KW-1162">Viral penetration into host cytoplasm</keyword>
<evidence type="ECO:0000256" key="7">
    <source>
        <dbReference type="ARBA" id="ARBA00023296"/>
    </source>
</evidence>